<keyword evidence="4" id="KW-1185">Reference proteome</keyword>
<dbReference type="Gene3D" id="1.20.1280.50">
    <property type="match status" value="1"/>
</dbReference>
<feature type="domain" description="F-box" evidence="1">
    <location>
        <begin position="14"/>
        <end position="52"/>
    </location>
</feature>
<protein>
    <recommendedName>
        <fullName evidence="5">F-box domain-containing protein</fullName>
    </recommendedName>
</protein>
<sequence>MPLTKTTISQKGSWAALPTELQEHILRFLLHDGCSLARFATVSEQWRAIIERHNFQHVKLSFSRVPQLGSMTVRAQALVKSIWLTFELREYGCSCHRSQRTFETYGLRKKESLLRKAFRALFLTLGEWDPQGDLKLDLTIHSPSDSHYWFKYLSFEPDFPVPPSQPSFVLPNDPAHGWVYGKLTSAPKASALRTVFESNPIDTTGLLRVENQWWNGLPQVPAVKTLIIRLQNRRQWSPSMLAAMLPRLPSIEEFYYEPWRAWDPSRQADTDELYCSFFDSLAMSTSLKKLVVFENFDEQYALAFKRCQRMREVCLKVTRALFKASLELEHLSASFVTGADHFLQAVEPGWKWPHLQSLTLTSTLLDAQSNPGTVNTMLQAVASTALSRMPKLRTFEVWHGRVGSAALFSYRVDEHGYTRISWKATWRLTLDSCVIKGWESVARAHGHTPDFRVHEFVDETANIHSHADAICFLGMSKVLRPVSLQQILRAHEIRREGIPRELAINNPPSTSL</sequence>
<dbReference type="OMA" id="RITWRGT"/>
<evidence type="ECO:0000259" key="1">
    <source>
        <dbReference type="Pfam" id="PF12937"/>
    </source>
</evidence>
<dbReference type="SUPFAM" id="SSF81383">
    <property type="entry name" value="F-box domain"/>
    <property type="match status" value="1"/>
</dbReference>
<gene>
    <name evidence="3" type="ORF">PFICI_00255</name>
</gene>
<organism evidence="3 4">
    <name type="scientific">Pestalotiopsis fici (strain W106-1 / CGMCC3.15140)</name>
    <dbReference type="NCBI Taxonomy" id="1229662"/>
    <lineage>
        <taxon>Eukaryota</taxon>
        <taxon>Fungi</taxon>
        <taxon>Dikarya</taxon>
        <taxon>Ascomycota</taxon>
        <taxon>Pezizomycotina</taxon>
        <taxon>Sordariomycetes</taxon>
        <taxon>Xylariomycetidae</taxon>
        <taxon>Amphisphaeriales</taxon>
        <taxon>Sporocadaceae</taxon>
        <taxon>Pestalotiopsis</taxon>
    </lineage>
</organism>
<name>W3XLT1_PESFW</name>
<dbReference type="RefSeq" id="XP_007827027.1">
    <property type="nucleotide sequence ID" value="XM_007828836.1"/>
</dbReference>
<dbReference type="InterPro" id="IPR001810">
    <property type="entry name" value="F-box_dom"/>
</dbReference>
<dbReference type="Pfam" id="PF12937">
    <property type="entry name" value="F-box-like"/>
    <property type="match status" value="1"/>
</dbReference>
<dbReference type="EMBL" id="KI912109">
    <property type="protein sequence ID" value="ETS86427.1"/>
    <property type="molecule type" value="Genomic_DNA"/>
</dbReference>
<dbReference type="HOGENOM" id="CLU_023464_2_1_1"/>
<evidence type="ECO:0000313" key="3">
    <source>
        <dbReference type="EMBL" id="ETS86427.1"/>
    </source>
</evidence>
<dbReference type="AlphaFoldDB" id="W3XLT1"/>
<proteinExistence type="predicted"/>
<dbReference type="eggNOG" id="ENOG502SM97">
    <property type="taxonomic scope" value="Eukaryota"/>
</dbReference>
<evidence type="ECO:0000259" key="2">
    <source>
        <dbReference type="Pfam" id="PF20183"/>
    </source>
</evidence>
<evidence type="ECO:0008006" key="5">
    <source>
        <dbReference type="Google" id="ProtNLM"/>
    </source>
</evidence>
<dbReference type="KEGG" id="pfy:PFICI_00255"/>
<feature type="domain" description="DUF6546" evidence="2">
    <location>
        <begin position="283"/>
        <end position="477"/>
    </location>
</feature>
<dbReference type="InterPro" id="IPR046676">
    <property type="entry name" value="DUF6546"/>
</dbReference>
<evidence type="ECO:0000313" key="4">
    <source>
        <dbReference type="Proteomes" id="UP000030651"/>
    </source>
</evidence>
<accession>W3XLT1</accession>
<dbReference type="Proteomes" id="UP000030651">
    <property type="component" value="Unassembled WGS sequence"/>
</dbReference>
<dbReference type="OrthoDB" id="4802432at2759"/>
<dbReference type="InterPro" id="IPR036047">
    <property type="entry name" value="F-box-like_dom_sf"/>
</dbReference>
<dbReference type="GeneID" id="19265268"/>
<dbReference type="InParanoid" id="W3XLT1"/>
<reference evidence="4" key="1">
    <citation type="journal article" date="2015" name="BMC Genomics">
        <title>Genomic and transcriptomic analysis of the endophytic fungus Pestalotiopsis fici reveals its lifestyle and high potential for synthesis of natural products.</title>
        <authorList>
            <person name="Wang X."/>
            <person name="Zhang X."/>
            <person name="Liu L."/>
            <person name="Xiang M."/>
            <person name="Wang W."/>
            <person name="Sun X."/>
            <person name="Che Y."/>
            <person name="Guo L."/>
            <person name="Liu G."/>
            <person name="Guo L."/>
            <person name="Wang C."/>
            <person name="Yin W.B."/>
            <person name="Stadler M."/>
            <person name="Zhang X."/>
            <person name="Liu X."/>
        </authorList>
    </citation>
    <scope>NUCLEOTIDE SEQUENCE [LARGE SCALE GENOMIC DNA]</scope>
    <source>
        <strain evidence="4">W106-1 / CGMCC3.15140</strain>
    </source>
</reference>
<dbReference type="Pfam" id="PF20183">
    <property type="entry name" value="DUF6546"/>
    <property type="match status" value="1"/>
</dbReference>